<comment type="caution">
    <text evidence="2">The sequence shown here is derived from an EMBL/GenBank/DDBJ whole genome shotgun (WGS) entry which is preliminary data.</text>
</comment>
<proteinExistence type="predicted"/>
<accession>A0A5B7FEW5</accession>
<gene>
    <name evidence="2" type="ORF">E2C01_037738</name>
</gene>
<sequence length="123" mass="13512">MFLLLESTTAHGRRSRRHRAGKLDTSVPPTVVTNLPQQTTYIYFNHLAEARSASLSATRRHNFSQEVRRAVGQAGGYRPVRSTGRSRWCGGRAVAEAGGRRGRVLAQDGVGCHGGLPERSWLT</sequence>
<dbReference type="AlphaFoldDB" id="A0A5B7FEW5"/>
<feature type="compositionally biased region" description="Basic residues" evidence="1">
    <location>
        <begin position="11"/>
        <end position="20"/>
    </location>
</feature>
<feature type="region of interest" description="Disordered" evidence="1">
    <location>
        <begin position="6"/>
        <end position="25"/>
    </location>
</feature>
<dbReference type="EMBL" id="VSRR010006114">
    <property type="protein sequence ID" value="MPC44077.1"/>
    <property type="molecule type" value="Genomic_DNA"/>
</dbReference>
<protein>
    <submittedName>
        <fullName evidence="2">Uncharacterized protein</fullName>
    </submittedName>
</protein>
<evidence type="ECO:0000313" key="3">
    <source>
        <dbReference type="Proteomes" id="UP000324222"/>
    </source>
</evidence>
<evidence type="ECO:0000256" key="1">
    <source>
        <dbReference type="SAM" id="MobiDB-lite"/>
    </source>
</evidence>
<keyword evidence="3" id="KW-1185">Reference proteome</keyword>
<evidence type="ECO:0000313" key="2">
    <source>
        <dbReference type="EMBL" id="MPC44077.1"/>
    </source>
</evidence>
<organism evidence="2 3">
    <name type="scientific">Portunus trituberculatus</name>
    <name type="common">Swimming crab</name>
    <name type="synonym">Neptunus trituberculatus</name>
    <dbReference type="NCBI Taxonomy" id="210409"/>
    <lineage>
        <taxon>Eukaryota</taxon>
        <taxon>Metazoa</taxon>
        <taxon>Ecdysozoa</taxon>
        <taxon>Arthropoda</taxon>
        <taxon>Crustacea</taxon>
        <taxon>Multicrustacea</taxon>
        <taxon>Malacostraca</taxon>
        <taxon>Eumalacostraca</taxon>
        <taxon>Eucarida</taxon>
        <taxon>Decapoda</taxon>
        <taxon>Pleocyemata</taxon>
        <taxon>Brachyura</taxon>
        <taxon>Eubrachyura</taxon>
        <taxon>Portunoidea</taxon>
        <taxon>Portunidae</taxon>
        <taxon>Portuninae</taxon>
        <taxon>Portunus</taxon>
    </lineage>
</organism>
<dbReference type="Proteomes" id="UP000324222">
    <property type="component" value="Unassembled WGS sequence"/>
</dbReference>
<name>A0A5B7FEW5_PORTR</name>
<reference evidence="2 3" key="1">
    <citation type="submission" date="2019-05" db="EMBL/GenBank/DDBJ databases">
        <title>Another draft genome of Portunus trituberculatus and its Hox gene families provides insights of decapod evolution.</title>
        <authorList>
            <person name="Jeong J.-H."/>
            <person name="Song I."/>
            <person name="Kim S."/>
            <person name="Choi T."/>
            <person name="Kim D."/>
            <person name="Ryu S."/>
            <person name="Kim W."/>
        </authorList>
    </citation>
    <scope>NUCLEOTIDE SEQUENCE [LARGE SCALE GENOMIC DNA]</scope>
    <source>
        <tissue evidence="2">Muscle</tissue>
    </source>
</reference>